<evidence type="ECO:0000313" key="2">
    <source>
        <dbReference type="Proteomes" id="UP001201163"/>
    </source>
</evidence>
<reference evidence="1" key="1">
    <citation type="submission" date="2022-01" db="EMBL/GenBank/DDBJ databases">
        <title>Comparative genomics reveals a dynamic genome evolution in the ectomycorrhizal milk-cap (Lactarius) mushrooms.</title>
        <authorList>
            <consortium name="DOE Joint Genome Institute"/>
            <person name="Lebreton A."/>
            <person name="Tang N."/>
            <person name="Kuo A."/>
            <person name="LaButti K."/>
            <person name="Drula E."/>
            <person name="Barry K."/>
            <person name="Clum A."/>
            <person name="Lipzen A."/>
            <person name="Mousain D."/>
            <person name="Ng V."/>
            <person name="Wang R."/>
            <person name="Wang X."/>
            <person name="Dai Y."/>
            <person name="Henrissat B."/>
            <person name="Grigoriev I.V."/>
            <person name="Guerin-Laguette A."/>
            <person name="Yu F."/>
            <person name="Martin F.M."/>
        </authorList>
    </citation>
    <scope>NUCLEOTIDE SEQUENCE</scope>
    <source>
        <strain evidence="1">QP</strain>
    </source>
</reference>
<dbReference type="Proteomes" id="UP001201163">
    <property type="component" value="Unassembled WGS sequence"/>
</dbReference>
<evidence type="ECO:0000313" key="1">
    <source>
        <dbReference type="EMBL" id="KAH8987042.1"/>
    </source>
</evidence>
<dbReference type="EMBL" id="JAKELL010000050">
    <property type="protein sequence ID" value="KAH8987042.1"/>
    <property type="molecule type" value="Genomic_DNA"/>
</dbReference>
<comment type="caution">
    <text evidence="1">The sequence shown here is derived from an EMBL/GenBank/DDBJ whole genome shotgun (WGS) entry which is preliminary data.</text>
</comment>
<accession>A0AAD4LAU8</accession>
<organism evidence="1 2">
    <name type="scientific">Lactarius akahatsu</name>
    <dbReference type="NCBI Taxonomy" id="416441"/>
    <lineage>
        <taxon>Eukaryota</taxon>
        <taxon>Fungi</taxon>
        <taxon>Dikarya</taxon>
        <taxon>Basidiomycota</taxon>
        <taxon>Agaricomycotina</taxon>
        <taxon>Agaricomycetes</taxon>
        <taxon>Russulales</taxon>
        <taxon>Russulaceae</taxon>
        <taxon>Lactarius</taxon>
    </lineage>
</organism>
<dbReference type="AlphaFoldDB" id="A0AAD4LAU8"/>
<proteinExistence type="predicted"/>
<name>A0AAD4LAU8_9AGAM</name>
<keyword evidence="2" id="KW-1185">Reference proteome</keyword>
<gene>
    <name evidence="1" type="ORF">EDB92DRAFT_1877521</name>
</gene>
<sequence>MAYLILATINHVYVSLHRDTDSALTRFAASTSNWTNPLSYPVCNVAGHIHDNSAPTTVTRAILYDNAALVPTIASPDSPSFRADAPPLENFHPAHPKIVEVLHTPATSPDAATTGTVQDIVTSGTTMPHSTLKSSISVPPLSPTSPPAAVALWQNAEPMAPSDPPNLPHSASSNPVLDSILPTGAPLIPSPGNSHRCSKRFSRTDLCI</sequence>
<protein>
    <submittedName>
        <fullName evidence="1">Uncharacterized protein</fullName>
    </submittedName>
</protein>